<feature type="region of interest" description="Disordered" evidence="2">
    <location>
        <begin position="1"/>
        <end position="26"/>
    </location>
</feature>
<dbReference type="HAMAP" id="MF_01538">
    <property type="entry name" value="UPF0346"/>
    <property type="match status" value="1"/>
</dbReference>
<evidence type="ECO:0000259" key="3">
    <source>
        <dbReference type="Pfam" id="PF06855"/>
    </source>
</evidence>
<dbReference type="InterPro" id="IPR010673">
    <property type="entry name" value="UPF0346"/>
</dbReference>
<dbReference type="Proteomes" id="UP000773850">
    <property type="component" value="Unassembled WGS sequence"/>
</dbReference>
<evidence type="ECO:0000313" key="4">
    <source>
        <dbReference type="EMBL" id="KAF6511487.1"/>
    </source>
</evidence>
<dbReference type="Proteomes" id="UP000075424">
    <property type="component" value="Unassembled WGS sequence"/>
</dbReference>
<evidence type="ECO:0000313" key="7">
    <source>
        <dbReference type="Proteomes" id="UP000773850"/>
    </source>
</evidence>
<evidence type="ECO:0000313" key="5">
    <source>
        <dbReference type="EMBL" id="KYD23989.1"/>
    </source>
</evidence>
<gene>
    <name evidence="5" type="ORF">B4109_1368</name>
    <name evidence="4" type="ORF">GS8_1063</name>
</gene>
<keyword evidence="7" id="KW-1185">Reference proteome</keyword>
<reference evidence="4 7" key="2">
    <citation type="submission" date="2016-03" db="EMBL/GenBank/DDBJ databases">
        <title>Spore heat resistance.</title>
        <authorList>
            <person name="Boekhorst J."/>
            <person name="Berendsen E.M."/>
            <person name="Wells-Bennik M.H."/>
            <person name="Kuipers O.P."/>
        </authorList>
    </citation>
    <scope>NUCLEOTIDE SEQUENCE [LARGE SCALE GENOMIC DNA]</scope>
    <source>
        <strain evidence="4 7">GS8</strain>
    </source>
</reference>
<reference evidence="5 6" key="1">
    <citation type="submission" date="2016-01" db="EMBL/GenBank/DDBJ databases">
        <title>Draft Genome Sequences of Seven Thermophilic Sporeformers Isolated from Foods.</title>
        <authorList>
            <person name="Berendsen E.M."/>
            <person name="Wells-Bennik M.H."/>
            <person name="Krawcyk A.O."/>
            <person name="De Jong A."/>
            <person name="Holsappel S."/>
            <person name="Eijlander R.T."/>
            <person name="Kuipers O.P."/>
        </authorList>
    </citation>
    <scope>NUCLEOTIDE SEQUENCE [LARGE SCALE GENOMIC DNA]</scope>
    <source>
        <strain evidence="5 6">B4109</strain>
    </source>
</reference>
<dbReference type="InterPro" id="IPR023089">
    <property type="entry name" value="YozE_SAM-like"/>
</dbReference>
<dbReference type="Gene3D" id="1.10.150.260">
    <property type="entry name" value="YozE SAM-like"/>
    <property type="match status" value="1"/>
</dbReference>
<dbReference type="InterPro" id="IPR036806">
    <property type="entry name" value="YozE_SAM-like_sf"/>
</dbReference>
<dbReference type="SUPFAM" id="SSF140652">
    <property type="entry name" value="YozE-like"/>
    <property type="match status" value="1"/>
</dbReference>
<dbReference type="PATRIC" id="fig|1422.18.peg.740"/>
<dbReference type="EMBL" id="LUCS01000018">
    <property type="protein sequence ID" value="KAF6511487.1"/>
    <property type="molecule type" value="Genomic_DNA"/>
</dbReference>
<evidence type="ECO:0000256" key="2">
    <source>
        <dbReference type="SAM" id="MobiDB-lite"/>
    </source>
</evidence>
<protein>
    <recommendedName>
        <fullName evidence="1">UPF0346 protein B4109_1368</fullName>
    </recommendedName>
</protein>
<organism evidence="5 6">
    <name type="scientific">Geobacillus stearothermophilus</name>
    <name type="common">Bacillus stearothermophilus</name>
    <dbReference type="NCBI Taxonomy" id="1422"/>
    <lineage>
        <taxon>Bacteria</taxon>
        <taxon>Bacillati</taxon>
        <taxon>Bacillota</taxon>
        <taxon>Bacilli</taxon>
        <taxon>Bacillales</taxon>
        <taxon>Anoxybacillaceae</taxon>
        <taxon>Geobacillus</taxon>
    </lineage>
</organism>
<dbReference type="Pfam" id="PF06855">
    <property type="entry name" value="YozE_SAM_like"/>
    <property type="match status" value="1"/>
</dbReference>
<dbReference type="EMBL" id="LQYV01000109">
    <property type="protein sequence ID" value="KYD23989.1"/>
    <property type="molecule type" value="Genomic_DNA"/>
</dbReference>
<feature type="domain" description="YozE SAM-like" evidence="3">
    <location>
        <begin position="33"/>
        <end position="98"/>
    </location>
</feature>
<sequence length="101" mass="11875">MAIQAAKKLHKQKKAHYNSNKEKGRGWGNMARSFYRYLLRFRHGCEEDPIVRFANGAYDDHSFPKGSADYEELSGYLEVHGDYLESMVLFDELWEQFLHEA</sequence>
<evidence type="ECO:0000256" key="1">
    <source>
        <dbReference type="HAMAP-Rule" id="MF_01538"/>
    </source>
</evidence>
<evidence type="ECO:0000313" key="6">
    <source>
        <dbReference type="Proteomes" id="UP000075424"/>
    </source>
</evidence>
<name>A0A150MI09_GEOSE</name>
<dbReference type="AlphaFoldDB" id="A0A150MI09"/>
<feature type="compositionally biased region" description="Basic residues" evidence="2">
    <location>
        <begin position="7"/>
        <end position="16"/>
    </location>
</feature>
<dbReference type="NCBIfam" id="NF010193">
    <property type="entry name" value="PRK13672.1"/>
    <property type="match status" value="1"/>
</dbReference>
<comment type="similarity">
    <text evidence="1">Belongs to the UPF0346 family.</text>
</comment>
<proteinExistence type="inferred from homology"/>
<comment type="caution">
    <text evidence="5">The sequence shown here is derived from an EMBL/GenBank/DDBJ whole genome shotgun (WGS) entry which is preliminary data.</text>
</comment>
<accession>A0A150MI09</accession>